<dbReference type="Proteomes" id="UP001479933">
    <property type="component" value="Chromosome"/>
</dbReference>
<comment type="similarity">
    <text evidence="1 6">Belongs to the aldehyde dehydrogenase family.</text>
</comment>
<dbReference type="Pfam" id="PF00171">
    <property type="entry name" value="Aldedh"/>
    <property type="match status" value="1"/>
</dbReference>
<dbReference type="SUPFAM" id="SSF53720">
    <property type="entry name" value="ALDH-like"/>
    <property type="match status" value="1"/>
</dbReference>
<dbReference type="Gene3D" id="3.40.309.10">
    <property type="entry name" value="Aldehyde Dehydrogenase, Chain A, domain 2"/>
    <property type="match status" value="1"/>
</dbReference>
<accession>A0ABZ2TY04</accession>
<dbReference type="InterPro" id="IPR016163">
    <property type="entry name" value="Ald_DH_C"/>
</dbReference>
<dbReference type="InterPro" id="IPR015590">
    <property type="entry name" value="Aldehyde_DH_dom"/>
</dbReference>
<feature type="active site" evidence="5">
    <location>
        <position position="252"/>
    </location>
</feature>
<evidence type="ECO:0000313" key="9">
    <source>
        <dbReference type="Proteomes" id="UP001479933"/>
    </source>
</evidence>
<feature type="domain" description="Aldehyde dehydrogenase" evidence="7">
    <location>
        <begin position="20"/>
        <end position="480"/>
    </location>
</feature>
<dbReference type="Gene3D" id="3.40.605.10">
    <property type="entry name" value="Aldehyde Dehydrogenase, Chain A, domain 1"/>
    <property type="match status" value="1"/>
</dbReference>
<evidence type="ECO:0000313" key="8">
    <source>
        <dbReference type="EMBL" id="WYY06335.1"/>
    </source>
</evidence>
<dbReference type="InterPro" id="IPR029510">
    <property type="entry name" value="Ald_DH_CS_GLU"/>
</dbReference>
<sequence>MTTSTVLIPDTDSIYVAGGWRAATGDERIDVRNPATEEVIADIPSATEADIDAACVAAAGALPAWAATPHAERAAVCTAIADGLEKRADELTALMTADLGMPLPLSRPIQVGLAINDFRGLAAAAVEHRFERAIGNSTVRSVPVGVVGAITPWNFPLHQIAAKVGGALAAGAPVVLKPAGATPLGAFVLAQIIDELDLPAGVFNLVTGAGSRIGEALVRHPLVDMISFTGSTGAGARVASLAGERVRPTALELGGKSPAVILDDLDDAAFEKTLRRVMSGSFVNSGQMCSALTRVVVPAHRLASAEEILSAAAATFPVGDPTAKGTRMGPMVTAGQRETVRGFIDRAVADGVRLVQGGSDTPDGLDRGYYVRPTVFSDPERRSEVSREEVFGPVLVLQTYIDVDHAVEVANDTRYGLAAGVWGADAAAADAVARRIRAGQVEVNGGQFNTSAPFGGFGDSGYGREFGPFGLEDFLTTQSIQH</sequence>
<evidence type="ECO:0000256" key="3">
    <source>
        <dbReference type="ARBA" id="ARBA00024226"/>
    </source>
</evidence>
<dbReference type="PROSITE" id="PS00070">
    <property type="entry name" value="ALDEHYDE_DEHYDR_CYS"/>
    <property type="match status" value="1"/>
</dbReference>
<evidence type="ECO:0000256" key="5">
    <source>
        <dbReference type="PROSITE-ProRule" id="PRU10007"/>
    </source>
</evidence>
<organism evidence="8 9">
    <name type="scientific">Gordonia hydrophobica</name>
    <dbReference type="NCBI Taxonomy" id="40516"/>
    <lineage>
        <taxon>Bacteria</taxon>
        <taxon>Bacillati</taxon>
        <taxon>Actinomycetota</taxon>
        <taxon>Actinomycetes</taxon>
        <taxon>Mycobacteriales</taxon>
        <taxon>Gordoniaceae</taxon>
        <taxon>Gordonia</taxon>
    </lineage>
</organism>
<dbReference type="PROSITE" id="PS00687">
    <property type="entry name" value="ALDEHYDE_DEHYDR_GLU"/>
    <property type="match status" value="1"/>
</dbReference>
<evidence type="ECO:0000256" key="6">
    <source>
        <dbReference type="RuleBase" id="RU003345"/>
    </source>
</evidence>
<comment type="catalytic activity">
    <reaction evidence="4">
        <text>an aldehyde + NAD(+) + H2O = a carboxylate + NADH + 2 H(+)</text>
        <dbReference type="Rhea" id="RHEA:16185"/>
        <dbReference type="ChEBI" id="CHEBI:15377"/>
        <dbReference type="ChEBI" id="CHEBI:15378"/>
        <dbReference type="ChEBI" id="CHEBI:17478"/>
        <dbReference type="ChEBI" id="CHEBI:29067"/>
        <dbReference type="ChEBI" id="CHEBI:57540"/>
        <dbReference type="ChEBI" id="CHEBI:57945"/>
        <dbReference type="EC" id="1.2.1.3"/>
    </reaction>
</comment>
<dbReference type="RefSeq" id="WP_244885288.1">
    <property type="nucleotide sequence ID" value="NZ_CP136137.1"/>
</dbReference>
<reference evidence="8 9" key="1">
    <citation type="journal article" date="2023" name="Virus Evol.">
        <title>Computational host range prediction-The good, the bad, and the ugly.</title>
        <authorList>
            <person name="Howell A.A."/>
            <person name="Versoza C.J."/>
            <person name="Pfeifer S.P."/>
        </authorList>
    </citation>
    <scope>NUCLEOTIDE SEQUENCE [LARGE SCALE GENOMIC DNA]</scope>
    <source>
        <strain evidence="8 9">1610/1b</strain>
    </source>
</reference>
<dbReference type="InterPro" id="IPR016160">
    <property type="entry name" value="Ald_DH_CS_CYS"/>
</dbReference>
<dbReference type="EMBL" id="CP136137">
    <property type="protein sequence ID" value="WYY06335.1"/>
    <property type="molecule type" value="Genomic_DNA"/>
</dbReference>
<dbReference type="PANTHER" id="PTHR42804:SF1">
    <property type="entry name" value="ALDEHYDE DEHYDROGENASE-RELATED"/>
    <property type="match status" value="1"/>
</dbReference>
<evidence type="ECO:0000256" key="4">
    <source>
        <dbReference type="ARBA" id="ARBA00049194"/>
    </source>
</evidence>
<dbReference type="EC" id="1.2.1.3" evidence="3"/>
<evidence type="ECO:0000259" key="7">
    <source>
        <dbReference type="Pfam" id="PF00171"/>
    </source>
</evidence>
<gene>
    <name evidence="8" type="ORF">RVF87_14825</name>
</gene>
<proteinExistence type="inferred from homology"/>
<keyword evidence="9" id="KW-1185">Reference proteome</keyword>
<keyword evidence="2 6" id="KW-0560">Oxidoreductase</keyword>
<evidence type="ECO:0000256" key="2">
    <source>
        <dbReference type="ARBA" id="ARBA00023002"/>
    </source>
</evidence>
<evidence type="ECO:0000256" key="1">
    <source>
        <dbReference type="ARBA" id="ARBA00009986"/>
    </source>
</evidence>
<dbReference type="CDD" id="cd07138">
    <property type="entry name" value="ALDH_CddD_SSP0762"/>
    <property type="match status" value="1"/>
</dbReference>
<protein>
    <recommendedName>
        <fullName evidence="3">aldehyde dehydrogenase (NAD(+))</fullName>
        <ecNumber evidence="3">1.2.1.3</ecNumber>
    </recommendedName>
</protein>
<dbReference type="PANTHER" id="PTHR42804">
    <property type="entry name" value="ALDEHYDE DEHYDROGENASE"/>
    <property type="match status" value="1"/>
</dbReference>
<dbReference type="InterPro" id="IPR016162">
    <property type="entry name" value="Ald_DH_N"/>
</dbReference>
<name>A0ABZ2TY04_9ACTN</name>
<dbReference type="InterPro" id="IPR016161">
    <property type="entry name" value="Ald_DH/histidinol_DH"/>
</dbReference>